<gene>
    <name evidence="1" type="ORF">N7496_003254</name>
</gene>
<dbReference type="RefSeq" id="XP_056558397.1">
    <property type="nucleotide sequence ID" value="XM_056696185.1"/>
</dbReference>
<evidence type="ECO:0000313" key="1">
    <source>
        <dbReference type="EMBL" id="KAJ5380826.1"/>
    </source>
</evidence>
<dbReference type="Proteomes" id="UP001147782">
    <property type="component" value="Unassembled WGS sequence"/>
</dbReference>
<dbReference type="EMBL" id="JAPZBS010000002">
    <property type="protein sequence ID" value="KAJ5380826.1"/>
    <property type="molecule type" value="Genomic_DNA"/>
</dbReference>
<proteinExistence type="predicted"/>
<dbReference type="AlphaFoldDB" id="A0A9W9SLN2"/>
<keyword evidence="2" id="KW-1185">Reference proteome</keyword>
<name>A0A9W9SLN2_9EURO</name>
<dbReference type="GeneID" id="81435362"/>
<organism evidence="1 2">
    <name type="scientific">Penicillium cataractarum</name>
    <dbReference type="NCBI Taxonomy" id="2100454"/>
    <lineage>
        <taxon>Eukaryota</taxon>
        <taxon>Fungi</taxon>
        <taxon>Dikarya</taxon>
        <taxon>Ascomycota</taxon>
        <taxon>Pezizomycotina</taxon>
        <taxon>Eurotiomycetes</taxon>
        <taxon>Eurotiomycetidae</taxon>
        <taxon>Eurotiales</taxon>
        <taxon>Aspergillaceae</taxon>
        <taxon>Penicillium</taxon>
    </lineage>
</organism>
<evidence type="ECO:0000313" key="2">
    <source>
        <dbReference type="Proteomes" id="UP001147782"/>
    </source>
</evidence>
<reference evidence="1" key="1">
    <citation type="submission" date="2022-11" db="EMBL/GenBank/DDBJ databases">
        <authorList>
            <person name="Petersen C."/>
        </authorList>
    </citation>
    <scope>NUCLEOTIDE SEQUENCE</scope>
    <source>
        <strain evidence="1">IBT 29864</strain>
    </source>
</reference>
<accession>A0A9W9SLN2</accession>
<sequence length="357" mass="39341">MQNLNNFFNPIREGLHLSNTQYATLQVAIEQDFDPGSAAKDISGSEGFSAMSSTVGILTGWMGPVGIVKDNVGATTAFEELFTGAARSITATLQASDVSLTNIAEEAELVHSCFGQNLHVLEDLNINPMGRGLNLNDPFEDGYFVDYTKIPSLDTDLAFPIAKSQDTADWLFKVVLGNLANSTWKRQGAWIPSIPMTAAECEGNEPGNGHFLQRLTNQKSALGFDGWTATLPEFWGEMEDKYGITPWDAIESSVEAYKSRGFGPKPDILLGNILDSRGSSNVEAFASFPGIFSLPICDLGQVFRSRGFTLLEYMEYIDRHDFNYNEDVGTGGNCYYVFAKDERGKWLSENYLFDPKC</sequence>
<reference evidence="1" key="2">
    <citation type="journal article" date="2023" name="IMA Fungus">
        <title>Comparative genomic study of the Penicillium genus elucidates a diverse pangenome and 15 lateral gene transfer events.</title>
        <authorList>
            <person name="Petersen C."/>
            <person name="Sorensen T."/>
            <person name="Nielsen M.R."/>
            <person name="Sondergaard T.E."/>
            <person name="Sorensen J.L."/>
            <person name="Fitzpatrick D.A."/>
            <person name="Frisvad J.C."/>
            <person name="Nielsen K.L."/>
        </authorList>
    </citation>
    <scope>NUCLEOTIDE SEQUENCE</scope>
    <source>
        <strain evidence="1">IBT 29864</strain>
    </source>
</reference>
<protein>
    <submittedName>
        <fullName evidence="1">Uncharacterized protein</fullName>
    </submittedName>
</protein>
<comment type="caution">
    <text evidence="1">The sequence shown here is derived from an EMBL/GenBank/DDBJ whole genome shotgun (WGS) entry which is preliminary data.</text>
</comment>